<evidence type="ECO:0000313" key="1">
    <source>
        <dbReference type="EMBL" id="GFS63010.1"/>
    </source>
</evidence>
<accession>A0A8X6MJX5</accession>
<evidence type="ECO:0000313" key="2">
    <source>
        <dbReference type="Proteomes" id="UP000886998"/>
    </source>
</evidence>
<reference evidence="1" key="1">
    <citation type="submission" date="2020-08" db="EMBL/GenBank/DDBJ databases">
        <title>Multicomponent nature underlies the extraordinary mechanical properties of spider dragline silk.</title>
        <authorList>
            <person name="Kono N."/>
            <person name="Nakamura H."/>
            <person name="Mori M."/>
            <person name="Yoshida Y."/>
            <person name="Ohtoshi R."/>
            <person name="Malay A.D."/>
            <person name="Moran D.A.P."/>
            <person name="Tomita M."/>
            <person name="Numata K."/>
            <person name="Arakawa K."/>
        </authorList>
    </citation>
    <scope>NUCLEOTIDE SEQUENCE</scope>
</reference>
<dbReference type="AlphaFoldDB" id="A0A8X6MJX5"/>
<dbReference type="EMBL" id="BMAV01027872">
    <property type="protein sequence ID" value="GFS63010.1"/>
    <property type="molecule type" value="Genomic_DNA"/>
</dbReference>
<proteinExistence type="predicted"/>
<gene>
    <name evidence="1" type="ORF">TNIN_472881</name>
</gene>
<organism evidence="1 2">
    <name type="scientific">Trichonephila inaurata madagascariensis</name>
    <dbReference type="NCBI Taxonomy" id="2747483"/>
    <lineage>
        <taxon>Eukaryota</taxon>
        <taxon>Metazoa</taxon>
        <taxon>Ecdysozoa</taxon>
        <taxon>Arthropoda</taxon>
        <taxon>Chelicerata</taxon>
        <taxon>Arachnida</taxon>
        <taxon>Araneae</taxon>
        <taxon>Araneomorphae</taxon>
        <taxon>Entelegynae</taxon>
        <taxon>Araneoidea</taxon>
        <taxon>Nephilidae</taxon>
        <taxon>Trichonephila</taxon>
        <taxon>Trichonephila inaurata</taxon>
    </lineage>
</organism>
<dbReference type="Proteomes" id="UP000886998">
    <property type="component" value="Unassembled WGS sequence"/>
</dbReference>
<protein>
    <submittedName>
        <fullName evidence="1">Uncharacterized protein</fullName>
    </submittedName>
</protein>
<comment type="caution">
    <text evidence="1">The sequence shown here is derived from an EMBL/GenBank/DDBJ whole genome shotgun (WGS) entry which is preliminary data.</text>
</comment>
<sequence>MHRPGIEPSPRCILPPEPPMRRLRVFFTLSFTLQSLDCTQRNLVPKQNKIASAGNRTEPPRNEASILPLNHRCDGCTCCFTLSFTLQSLDCTLVPKQNKNCIGRESNPGRPRGRRAFYHRTTDATVARVLHAPSHCNRSTASKEI</sequence>
<name>A0A8X6MJX5_9ARAC</name>
<keyword evidence="2" id="KW-1185">Reference proteome</keyword>